<organism evidence="1 2">
    <name type="scientific">Sporolactobacillus shoreicorticis</name>
    <dbReference type="NCBI Taxonomy" id="1923877"/>
    <lineage>
        <taxon>Bacteria</taxon>
        <taxon>Bacillati</taxon>
        <taxon>Bacillota</taxon>
        <taxon>Bacilli</taxon>
        <taxon>Bacillales</taxon>
        <taxon>Sporolactobacillaceae</taxon>
        <taxon>Sporolactobacillus</taxon>
    </lineage>
</organism>
<evidence type="ECO:0000313" key="1">
    <source>
        <dbReference type="EMBL" id="MFD2692374.1"/>
    </source>
</evidence>
<sequence length="56" mass="6290">MKPKKRNDLIGQTATKTVELEIVDAMEYDTGTSICVQNMHTGDGYWTGLEDIDLDQ</sequence>
<protein>
    <submittedName>
        <fullName evidence="1">Uncharacterized protein</fullName>
    </submittedName>
</protein>
<comment type="caution">
    <text evidence="1">The sequence shown here is derived from an EMBL/GenBank/DDBJ whole genome shotgun (WGS) entry which is preliminary data.</text>
</comment>
<accession>A0ABW5RZ12</accession>
<evidence type="ECO:0000313" key="2">
    <source>
        <dbReference type="Proteomes" id="UP001597399"/>
    </source>
</evidence>
<reference evidence="2" key="1">
    <citation type="journal article" date="2019" name="Int. J. Syst. Evol. Microbiol.">
        <title>The Global Catalogue of Microorganisms (GCM) 10K type strain sequencing project: providing services to taxonomists for standard genome sequencing and annotation.</title>
        <authorList>
            <consortium name="The Broad Institute Genomics Platform"/>
            <consortium name="The Broad Institute Genome Sequencing Center for Infectious Disease"/>
            <person name="Wu L."/>
            <person name="Ma J."/>
        </authorList>
    </citation>
    <scope>NUCLEOTIDE SEQUENCE [LARGE SCALE GENOMIC DNA]</scope>
    <source>
        <strain evidence="2">TISTR 2466</strain>
    </source>
</reference>
<name>A0ABW5RZ12_9BACL</name>
<gene>
    <name evidence="1" type="ORF">ACFSUE_01775</name>
</gene>
<keyword evidence="2" id="KW-1185">Reference proteome</keyword>
<dbReference type="RefSeq" id="WP_253059339.1">
    <property type="nucleotide sequence ID" value="NZ_JAMXWM010000004.1"/>
</dbReference>
<proteinExistence type="predicted"/>
<dbReference type="EMBL" id="JBHUMQ010000003">
    <property type="protein sequence ID" value="MFD2692374.1"/>
    <property type="molecule type" value="Genomic_DNA"/>
</dbReference>
<dbReference type="Proteomes" id="UP001597399">
    <property type="component" value="Unassembled WGS sequence"/>
</dbReference>